<organism evidence="2 3">
    <name type="scientific">Cyphellophora attinorum</name>
    <dbReference type="NCBI Taxonomy" id="1664694"/>
    <lineage>
        <taxon>Eukaryota</taxon>
        <taxon>Fungi</taxon>
        <taxon>Dikarya</taxon>
        <taxon>Ascomycota</taxon>
        <taxon>Pezizomycotina</taxon>
        <taxon>Eurotiomycetes</taxon>
        <taxon>Chaetothyriomycetidae</taxon>
        <taxon>Chaetothyriales</taxon>
        <taxon>Cyphellophoraceae</taxon>
        <taxon>Cyphellophora</taxon>
    </lineage>
</organism>
<dbReference type="GeneID" id="28737971"/>
<keyword evidence="3" id="KW-1185">Reference proteome</keyword>
<dbReference type="AlphaFoldDB" id="A0A0N0NLC0"/>
<dbReference type="RefSeq" id="XP_017998832.1">
    <property type="nucleotide sequence ID" value="XM_018146091.1"/>
</dbReference>
<gene>
    <name evidence="2" type="ORF">AB675_5849</name>
</gene>
<protein>
    <recommendedName>
        <fullName evidence="1">Clr5 domain-containing protein</fullName>
    </recommendedName>
</protein>
<evidence type="ECO:0000259" key="1">
    <source>
        <dbReference type="Pfam" id="PF14420"/>
    </source>
</evidence>
<evidence type="ECO:0000313" key="3">
    <source>
        <dbReference type="Proteomes" id="UP000038010"/>
    </source>
</evidence>
<comment type="caution">
    <text evidence="2">The sequence shown here is derived from an EMBL/GenBank/DDBJ whole genome shotgun (WGS) entry which is preliminary data.</text>
</comment>
<dbReference type="Pfam" id="PF14420">
    <property type="entry name" value="Clr5"/>
    <property type="match status" value="1"/>
</dbReference>
<dbReference type="EMBL" id="LFJN01000017">
    <property type="protein sequence ID" value="KPI38869.1"/>
    <property type="molecule type" value="Genomic_DNA"/>
</dbReference>
<reference evidence="2 3" key="1">
    <citation type="submission" date="2015-06" db="EMBL/GenBank/DDBJ databases">
        <title>Draft genome of the ant-associated black yeast Phialophora attae CBS 131958.</title>
        <authorList>
            <person name="Moreno L.F."/>
            <person name="Stielow B.J."/>
            <person name="de Hoog S."/>
            <person name="Vicente V.A."/>
            <person name="Weiss V.A."/>
            <person name="de Vries M."/>
            <person name="Cruz L.M."/>
            <person name="Souza E.M."/>
        </authorList>
    </citation>
    <scope>NUCLEOTIDE SEQUENCE [LARGE SCALE GENOMIC DNA]</scope>
    <source>
        <strain evidence="2 3">CBS 131958</strain>
    </source>
</reference>
<accession>A0A0N0NLC0</accession>
<proteinExistence type="predicted"/>
<dbReference type="STRING" id="1664694.A0A0N0NLC0"/>
<feature type="domain" description="Clr5" evidence="1">
    <location>
        <begin position="22"/>
        <end position="74"/>
    </location>
</feature>
<sequence>MGELVIRAPSKARSQLRDSPSKAEWTWIRPVFERLYVQQGQTLTDVMQQLREDHNFHATQQMYKRRIKAWGLGKNLKGTDVQYILDMAASREARGKGTHEVLLRGRNVSMDAVFKSQQRRKAPMPMDVVDARSSVTNKYHRHIRALTPPPGFDRIAWASPDKDYEDTLRRFGGFYSGLIDGGYYTVRSGQVVSPRTLVNAELSDVFAALFILKPGSNMLVIRKLALMLQSITRAVDVVTSSWLIHAVQVIRDAGHASIVATLLLHLRQLARYIGHSQSRINFLQNGDLDASRSQQLVADGVSVRVALEQSYGLKADTASANLNLHTYSWFWRQRGYPSHASVDEIPATAPRTLSVLDQQHRFSGLFAFGTLVLLRLAIQTDRDNPMIQHLTGYLAGTEKLSCDDEQLPNFYFDSHWLSRQSAAELAAIYCQLGLHDTEQWLLCKLISSSERSERWQEKGQYSLLVCAANCPKIQLSPRGLDLLRRKQELEDSWRVEIEKAALTSELFSSPARPAVVVP</sequence>
<dbReference type="PANTHER" id="PTHR38788">
    <property type="entry name" value="CLR5 DOMAIN-CONTAINING PROTEIN"/>
    <property type="match status" value="1"/>
</dbReference>
<dbReference type="InterPro" id="IPR025676">
    <property type="entry name" value="Clr5_dom"/>
</dbReference>
<dbReference type="PANTHER" id="PTHR38788:SF3">
    <property type="entry name" value="CLR5 DOMAIN-CONTAINING PROTEIN"/>
    <property type="match status" value="1"/>
</dbReference>
<name>A0A0N0NLC0_9EURO</name>
<dbReference type="OrthoDB" id="539213at2759"/>
<dbReference type="Proteomes" id="UP000038010">
    <property type="component" value="Unassembled WGS sequence"/>
</dbReference>
<evidence type="ECO:0000313" key="2">
    <source>
        <dbReference type="EMBL" id="KPI38869.1"/>
    </source>
</evidence>
<dbReference type="VEuPathDB" id="FungiDB:AB675_5849"/>